<accession>A0A8H9GEM0</accession>
<reference evidence="1" key="1">
    <citation type="journal article" date="2014" name="Int. J. Syst. Evol. Microbiol.">
        <title>Complete genome sequence of Corynebacterium casei LMG S-19264T (=DSM 44701T), isolated from a smear-ripened cheese.</title>
        <authorList>
            <consortium name="US DOE Joint Genome Institute (JGI-PGF)"/>
            <person name="Walter F."/>
            <person name="Albersmeier A."/>
            <person name="Kalinowski J."/>
            <person name="Ruckert C."/>
        </authorList>
    </citation>
    <scope>NUCLEOTIDE SEQUENCE</scope>
    <source>
        <strain evidence="1">JCM 3051</strain>
    </source>
</reference>
<comment type="caution">
    <text evidence="1">The sequence shown here is derived from an EMBL/GenBank/DDBJ whole genome shotgun (WGS) entry which is preliminary data.</text>
</comment>
<dbReference type="AlphaFoldDB" id="A0A8H9GEM0"/>
<dbReference type="EMBL" id="BMPT01000002">
    <property type="protein sequence ID" value="GGM15117.1"/>
    <property type="molecule type" value="Genomic_DNA"/>
</dbReference>
<dbReference type="RefSeq" id="WP_376699397.1">
    <property type="nucleotide sequence ID" value="NZ_JABEMG010000003.1"/>
</dbReference>
<reference evidence="1" key="2">
    <citation type="submission" date="2020-09" db="EMBL/GenBank/DDBJ databases">
        <authorList>
            <person name="Sun Q."/>
            <person name="Ohkuma M."/>
        </authorList>
    </citation>
    <scope>NUCLEOTIDE SEQUENCE</scope>
    <source>
        <strain evidence="1">JCM 3051</strain>
    </source>
</reference>
<organism evidence="1 2">
    <name type="scientific">Promicromonospora citrea</name>
    <dbReference type="NCBI Taxonomy" id="43677"/>
    <lineage>
        <taxon>Bacteria</taxon>
        <taxon>Bacillati</taxon>
        <taxon>Actinomycetota</taxon>
        <taxon>Actinomycetes</taxon>
        <taxon>Micrococcales</taxon>
        <taxon>Promicromonosporaceae</taxon>
        <taxon>Promicromonospora</taxon>
    </lineage>
</organism>
<evidence type="ECO:0000313" key="2">
    <source>
        <dbReference type="Proteomes" id="UP000655589"/>
    </source>
</evidence>
<dbReference type="Proteomes" id="UP000655589">
    <property type="component" value="Unassembled WGS sequence"/>
</dbReference>
<evidence type="ECO:0000313" key="1">
    <source>
        <dbReference type="EMBL" id="GGM15117.1"/>
    </source>
</evidence>
<protein>
    <recommendedName>
        <fullName evidence="3">DDE family transposase</fullName>
    </recommendedName>
</protein>
<name>A0A8H9GEM0_9MICO</name>
<sequence length="57" mass="6679">MFDAEAYPGRDIVERCFYRPQQFRALATRFTKRAAYFRSVLAIATIILRLRDSPHTA</sequence>
<gene>
    <name evidence="1" type="ORF">GCM10010102_08310</name>
</gene>
<proteinExistence type="predicted"/>
<evidence type="ECO:0008006" key="3">
    <source>
        <dbReference type="Google" id="ProtNLM"/>
    </source>
</evidence>
<keyword evidence="2" id="KW-1185">Reference proteome</keyword>